<evidence type="ECO:0000313" key="2">
    <source>
        <dbReference type="Proteomes" id="UP001202281"/>
    </source>
</evidence>
<proteinExistence type="predicted"/>
<name>A0ABT0BTC6_9SPHN</name>
<evidence type="ECO:0000313" key="1">
    <source>
        <dbReference type="EMBL" id="MCJ2188300.1"/>
    </source>
</evidence>
<dbReference type="Proteomes" id="UP001202281">
    <property type="component" value="Unassembled WGS sequence"/>
</dbReference>
<comment type="caution">
    <text evidence="1">The sequence shown here is derived from an EMBL/GenBank/DDBJ whole genome shotgun (WGS) entry which is preliminary data.</text>
</comment>
<accession>A0ABT0BTC6</accession>
<keyword evidence="2" id="KW-1185">Reference proteome</keyword>
<gene>
    <name evidence="1" type="ORF">MTR66_15945</name>
</gene>
<reference evidence="1 2" key="1">
    <citation type="submission" date="2022-04" db="EMBL/GenBank/DDBJ databases">
        <title>Identification of a novel bacterium isolated from mangrove sediments.</title>
        <authorList>
            <person name="Pan X."/>
        </authorList>
    </citation>
    <scope>NUCLEOTIDE SEQUENCE [LARGE SCALE GENOMIC DNA]</scope>
    <source>
        <strain evidence="1 2">B2638</strain>
    </source>
</reference>
<sequence>MSIATGALSGFLGHWKLKERLSATCLCDTNCNLHTLPTVSGAPLRLTAKFPLVIIPIDDK</sequence>
<dbReference type="EMBL" id="JALHLG010000029">
    <property type="protein sequence ID" value="MCJ2188300.1"/>
    <property type="molecule type" value="Genomic_DNA"/>
</dbReference>
<protein>
    <submittedName>
        <fullName evidence="1">Uncharacterized protein</fullName>
    </submittedName>
</protein>
<organism evidence="1 2">
    <name type="scientific">Novosphingobium beihaiensis</name>
    <dbReference type="NCBI Taxonomy" id="2930389"/>
    <lineage>
        <taxon>Bacteria</taxon>
        <taxon>Pseudomonadati</taxon>
        <taxon>Pseudomonadota</taxon>
        <taxon>Alphaproteobacteria</taxon>
        <taxon>Sphingomonadales</taxon>
        <taxon>Sphingomonadaceae</taxon>
        <taxon>Novosphingobium</taxon>
    </lineage>
</organism>
<dbReference type="RefSeq" id="WP_243922829.1">
    <property type="nucleotide sequence ID" value="NZ_JALHLG010000029.1"/>
</dbReference>